<sequence length="216" mass="24384">MKEATEVEKKGLRDEVARLAKELLEKKSRSSNLARELLEEKSHSSTLERENRDLQGCSAWLEEEKNLLSSEVGSISARVVELEEEKVDLSCQLEAEKGDLARLLEEAVETFKASPKFAAIAMGHMNKLVHKWVVTKPEGDWWVEKAKKSFQCGLFQAQQVFRSKLAMLPKGLLFPISASHDKSTPQVSSILPLIFIKIFTISSQVPFFHLAAPPHW</sequence>
<gene>
    <name evidence="2" type="ORF">CCAM_LOCUS39190</name>
</gene>
<proteinExistence type="predicted"/>
<evidence type="ECO:0000256" key="1">
    <source>
        <dbReference type="SAM" id="Coils"/>
    </source>
</evidence>
<reference evidence="2 3" key="1">
    <citation type="submission" date="2018-04" db="EMBL/GenBank/DDBJ databases">
        <authorList>
            <person name="Vogel A."/>
        </authorList>
    </citation>
    <scope>NUCLEOTIDE SEQUENCE [LARGE SCALE GENOMIC DNA]</scope>
</reference>
<dbReference type="AlphaFoldDB" id="A0A484NC46"/>
<evidence type="ECO:0000313" key="3">
    <source>
        <dbReference type="Proteomes" id="UP000595140"/>
    </source>
</evidence>
<feature type="coiled-coil region" evidence="1">
    <location>
        <begin position="2"/>
        <end position="40"/>
    </location>
</feature>
<protein>
    <submittedName>
        <fullName evidence="2">Uncharacterized protein</fullName>
    </submittedName>
</protein>
<dbReference type="Proteomes" id="UP000595140">
    <property type="component" value="Unassembled WGS sequence"/>
</dbReference>
<accession>A0A484NC46</accession>
<dbReference type="EMBL" id="OOIL02006544">
    <property type="protein sequence ID" value="VFQ97414.1"/>
    <property type="molecule type" value="Genomic_DNA"/>
</dbReference>
<keyword evidence="3" id="KW-1185">Reference proteome</keyword>
<evidence type="ECO:0000313" key="2">
    <source>
        <dbReference type="EMBL" id="VFQ97414.1"/>
    </source>
</evidence>
<feature type="coiled-coil region" evidence="1">
    <location>
        <begin position="79"/>
        <end position="106"/>
    </location>
</feature>
<organism evidence="2 3">
    <name type="scientific">Cuscuta campestris</name>
    <dbReference type="NCBI Taxonomy" id="132261"/>
    <lineage>
        <taxon>Eukaryota</taxon>
        <taxon>Viridiplantae</taxon>
        <taxon>Streptophyta</taxon>
        <taxon>Embryophyta</taxon>
        <taxon>Tracheophyta</taxon>
        <taxon>Spermatophyta</taxon>
        <taxon>Magnoliopsida</taxon>
        <taxon>eudicotyledons</taxon>
        <taxon>Gunneridae</taxon>
        <taxon>Pentapetalae</taxon>
        <taxon>asterids</taxon>
        <taxon>lamiids</taxon>
        <taxon>Solanales</taxon>
        <taxon>Convolvulaceae</taxon>
        <taxon>Cuscuteae</taxon>
        <taxon>Cuscuta</taxon>
        <taxon>Cuscuta subgen. Grammica</taxon>
        <taxon>Cuscuta sect. Cleistogrammica</taxon>
    </lineage>
</organism>
<name>A0A484NC46_9ASTE</name>
<keyword evidence="1" id="KW-0175">Coiled coil</keyword>